<keyword evidence="4 7" id="KW-1133">Transmembrane helix</keyword>
<evidence type="ECO:0000313" key="9">
    <source>
        <dbReference type="Proteomes" id="UP001162834"/>
    </source>
</evidence>
<evidence type="ECO:0000256" key="1">
    <source>
        <dbReference type="ARBA" id="ARBA00004141"/>
    </source>
</evidence>
<dbReference type="PANTHER" id="PTHR45724">
    <property type="entry name" value="AQUAPORIN NIP2-1"/>
    <property type="match status" value="1"/>
</dbReference>
<feature type="transmembrane region" description="Helical" evidence="7">
    <location>
        <begin position="40"/>
        <end position="61"/>
    </location>
</feature>
<feature type="transmembrane region" description="Helical" evidence="7">
    <location>
        <begin position="88"/>
        <end position="110"/>
    </location>
</feature>
<dbReference type="PROSITE" id="PS00221">
    <property type="entry name" value="MIP"/>
    <property type="match status" value="1"/>
</dbReference>
<dbReference type="Proteomes" id="UP001162834">
    <property type="component" value="Chromosome"/>
</dbReference>
<dbReference type="InterPro" id="IPR034294">
    <property type="entry name" value="Aquaporin_transptr"/>
</dbReference>
<dbReference type="KEGG" id="sbae:DSM104329_01151"/>
<dbReference type="InterPro" id="IPR022357">
    <property type="entry name" value="MIP_CS"/>
</dbReference>
<dbReference type="EMBL" id="CP087164">
    <property type="protein sequence ID" value="UGS34769.1"/>
    <property type="molecule type" value="Genomic_DNA"/>
</dbReference>
<protein>
    <submittedName>
        <fullName evidence="8">Glycerol uptake facilitator protein</fullName>
    </submittedName>
</protein>
<dbReference type="PANTHER" id="PTHR45724:SF13">
    <property type="entry name" value="AQUAPORIN NIP1-1-RELATED"/>
    <property type="match status" value="1"/>
</dbReference>
<keyword evidence="5 7" id="KW-0472">Membrane</keyword>
<dbReference type="NCBIfam" id="TIGR00861">
    <property type="entry name" value="MIP"/>
    <property type="match status" value="1"/>
</dbReference>
<organism evidence="8 9">
    <name type="scientific">Capillimicrobium parvum</name>
    <dbReference type="NCBI Taxonomy" id="2884022"/>
    <lineage>
        <taxon>Bacteria</taxon>
        <taxon>Bacillati</taxon>
        <taxon>Actinomycetota</taxon>
        <taxon>Thermoleophilia</taxon>
        <taxon>Solirubrobacterales</taxon>
        <taxon>Capillimicrobiaceae</taxon>
        <taxon>Capillimicrobium</taxon>
    </lineage>
</organism>
<dbReference type="Pfam" id="PF00230">
    <property type="entry name" value="MIP"/>
    <property type="match status" value="1"/>
</dbReference>
<dbReference type="AlphaFoldDB" id="A0A9E7BZP1"/>
<gene>
    <name evidence="8" type="primary">glpF_1</name>
    <name evidence="8" type="ORF">DSM104329_01151</name>
</gene>
<keyword evidence="9" id="KW-1185">Reference proteome</keyword>
<dbReference type="PRINTS" id="PR00783">
    <property type="entry name" value="MINTRINSICP"/>
</dbReference>
<sequence>MNAALGRRLLAETIGTALLVVFGAGAVVAALTSGQGKLDYAGLGIVGFSFAFVIAAVVYMFGTTSGAHINPAVTVSLAVVRRFPWAEVVPYIAAQLLGAVIGAVLVNAIFGSRVSDLYVSGGTVVGAGFTQLQAVVAEALGTFLLMATIMALAVDRRAPAGFGGLVIGLVVACEIMVIGPISGGSVNPARTLGPDVATSIFGGSVPWQELWIYFAGPVAGAVIAVLAYVLIAQPGRDEADAREAQGTAGRVAARRVIPGEETA</sequence>
<feature type="transmembrane region" description="Helical" evidence="7">
    <location>
        <begin position="130"/>
        <end position="154"/>
    </location>
</feature>
<dbReference type="SUPFAM" id="SSF81338">
    <property type="entry name" value="Aquaporin-like"/>
    <property type="match status" value="1"/>
</dbReference>
<comment type="subcellular location">
    <subcellularLocation>
        <location evidence="1">Membrane</location>
        <topology evidence="1">Multi-pass membrane protein</topology>
    </subcellularLocation>
</comment>
<evidence type="ECO:0000256" key="6">
    <source>
        <dbReference type="RuleBase" id="RU000477"/>
    </source>
</evidence>
<name>A0A9E7BZP1_9ACTN</name>
<evidence type="ECO:0000256" key="4">
    <source>
        <dbReference type="ARBA" id="ARBA00022989"/>
    </source>
</evidence>
<dbReference type="RefSeq" id="WP_259314434.1">
    <property type="nucleotide sequence ID" value="NZ_CP087164.1"/>
</dbReference>
<feature type="transmembrane region" description="Helical" evidence="7">
    <location>
        <begin position="161"/>
        <end position="181"/>
    </location>
</feature>
<evidence type="ECO:0000256" key="2">
    <source>
        <dbReference type="ARBA" id="ARBA00022448"/>
    </source>
</evidence>
<proteinExistence type="inferred from homology"/>
<accession>A0A9E7BZP1</accession>
<feature type="transmembrane region" description="Helical" evidence="7">
    <location>
        <begin position="210"/>
        <end position="232"/>
    </location>
</feature>
<dbReference type="InterPro" id="IPR000425">
    <property type="entry name" value="MIP"/>
</dbReference>
<evidence type="ECO:0000256" key="5">
    <source>
        <dbReference type="ARBA" id="ARBA00023136"/>
    </source>
</evidence>
<evidence type="ECO:0000256" key="7">
    <source>
        <dbReference type="SAM" id="Phobius"/>
    </source>
</evidence>
<keyword evidence="3 6" id="KW-0812">Transmembrane</keyword>
<dbReference type="GO" id="GO:0016020">
    <property type="term" value="C:membrane"/>
    <property type="evidence" value="ECO:0007669"/>
    <property type="project" value="UniProtKB-SubCell"/>
</dbReference>
<reference evidence="8" key="1">
    <citation type="journal article" date="2022" name="Int. J. Syst. Evol. Microbiol.">
        <title>Pseudomonas aegrilactucae sp. nov. and Pseudomonas morbosilactucae sp. nov., pathogens causing bacterial rot of lettuce in Japan.</title>
        <authorList>
            <person name="Sawada H."/>
            <person name="Fujikawa T."/>
            <person name="Satou M."/>
        </authorList>
    </citation>
    <scope>NUCLEOTIDE SEQUENCE</scope>
    <source>
        <strain evidence="8">0166_1</strain>
    </source>
</reference>
<keyword evidence="2 6" id="KW-0813">Transport</keyword>
<dbReference type="InterPro" id="IPR023271">
    <property type="entry name" value="Aquaporin-like"/>
</dbReference>
<evidence type="ECO:0000313" key="8">
    <source>
        <dbReference type="EMBL" id="UGS34769.1"/>
    </source>
</evidence>
<feature type="transmembrane region" description="Helical" evidence="7">
    <location>
        <begin position="9"/>
        <end position="34"/>
    </location>
</feature>
<comment type="similarity">
    <text evidence="6">Belongs to the MIP/aquaporin (TC 1.A.8) family.</text>
</comment>
<dbReference type="GO" id="GO:0015267">
    <property type="term" value="F:channel activity"/>
    <property type="evidence" value="ECO:0007669"/>
    <property type="project" value="InterPro"/>
</dbReference>
<evidence type="ECO:0000256" key="3">
    <source>
        <dbReference type="ARBA" id="ARBA00022692"/>
    </source>
</evidence>
<dbReference type="Gene3D" id="1.20.1080.10">
    <property type="entry name" value="Glycerol uptake facilitator protein"/>
    <property type="match status" value="1"/>
</dbReference>